<feature type="transmembrane region" description="Helical" evidence="4">
    <location>
        <begin position="27"/>
        <end position="45"/>
    </location>
</feature>
<dbReference type="Gene3D" id="1.20.120.30">
    <property type="entry name" value="Aspartate receptor, ligand-binding domain"/>
    <property type="match status" value="1"/>
</dbReference>
<protein>
    <submittedName>
        <fullName evidence="6">Methyl-accepting chemotaxis protein</fullName>
    </submittedName>
</protein>
<evidence type="ECO:0000256" key="4">
    <source>
        <dbReference type="SAM" id="Phobius"/>
    </source>
</evidence>
<reference evidence="6 7" key="1">
    <citation type="submission" date="2018-04" db="EMBL/GenBank/DDBJ databases">
        <title>Complete genome sequence of Hydrogenophilus thermoluteolus TH-1.</title>
        <authorList>
            <person name="Arai H."/>
        </authorList>
    </citation>
    <scope>NUCLEOTIDE SEQUENCE [LARGE SCALE GENOMIC DNA]</scope>
    <source>
        <strain evidence="6 7">TH-1</strain>
    </source>
</reference>
<organism evidence="6 7">
    <name type="scientific">Hydrogenophilus thermoluteolus</name>
    <name type="common">Pseudomonas hydrogenothermophila</name>
    <dbReference type="NCBI Taxonomy" id="297"/>
    <lineage>
        <taxon>Bacteria</taxon>
        <taxon>Pseudomonadati</taxon>
        <taxon>Pseudomonadota</taxon>
        <taxon>Hydrogenophilia</taxon>
        <taxon>Hydrogenophilales</taxon>
        <taxon>Hydrogenophilaceae</taxon>
        <taxon>Hydrogenophilus</taxon>
    </lineage>
</organism>
<dbReference type="Gene3D" id="1.10.287.950">
    <property type="entry name" value="Methyl-accepting chemotaxis protein"/>
    <property type="match status" value="1"/>
</dbReference>
<feature type="region of interest" description="Disordered" evidence="3">
    <location>
        <begin position="499"/>
        <end position="521"/>
    </location>
</feature>
<dbReference type="SMART" id="SM00283">
    <property type="entry name" value="MA"/>
    <property type="match status" value="1"/>
</dbReference>
<dbReference type="InterPro" id="IPR025991">
    <property type="entry name" value="Chemoreceptor_zinc-bind_dom"/>
</dbReference>
<keyword evidence="4" id="KW-0812">Transmembrane</keyword>
<keyword evidence="4" id="KW-0472">Membrane</keyword>
<dbReference type="InterPro" id="IPR004089">
    <property type="entry name" value="MCPsignal_dom"/>
</dbReference>
<dbReference type="GO" id="GO:0007165">
    <property type="term" value="P:signal transduction"/>
    <property type="evidence" value="ECO:0007669"/>
    <property type="project" value="UniProtKB-KW"/>
</dbReference>
<proteinExistence type="predicted"/>
<dbReference type="Proteomes" id="UP000262004">
    <property type="component" value="Chromosome"/>
</dbReference>
<dbReference type="GO" id="GO:0016020">
    <property type="term" value="C:membrane"/>
    <property type="evidence" value="ECO:0007669"/>
    <property type="project" value="InterPro"/>
</dbReference>
<evidence type="ECO:0000313" key="6">
    <source>
        <dbReference type="EMBL" id="BBD76292.1"/>
    </source>
</evidence>
<dbReference type="Gene3D" id="6.10.340.10">
    <property type="match status" value="1"/>
</dbReference>
<dbReference type="Pfam" id="PF00015">
    <property type="entry name" value="MCPsignal"/>
    <property type="match status" value="1"/>
</dbReference>
<sequence length="521" mass="56824">MSELDLIEKPTSHVSAHIPFLLQRIKFTLVVLVLFIWAMAGYSLVMNGPQIPNIVAPLVTTFLAFFAYRSIVQPFVTLGKIATTLQEVKKGHFSRRITHTKGLGEIGKVAWELNEFLDIVEAYFKEVTTCFLRAQRDDFTRKALVAGMPGEFAVSMAAINEALDAMQQAAEFSRKNRLMSELHHLNTGNLLKNLAGNQSDLVAVGNEMDGVLKLAQQNEAGAAQSQQTVRAIAATLTEITNRMSETAQTAKQLEASSTQIDKAVQLIADITEQTNLLALNAAIEAARAGEMGRGFAVVADEVRKLAERTRKATEEIGQVMGGLRSEVDAMVTQTLALSDAAQQVAGKVTGFEAQFDEVAKSAKETIAALTKAKDVAFASLVKLDHVIYMQRGYVAVEKGGEGEEAQAVLVDHHNCRLGKWYYEGHGKAAFSHLPAYRELEGPHQQVHSGVRAAITQAKQDWLHDDSILQAIVAGMHQAETGSQQVIRLIGEMMAQKYDATAQPEKRTSVTARLRGRSVGTA</sequence>
<dbReference type="PANTHER" id="PTHR32089">
    <property type="entry name" value="METHYL-ACCEPTING CHEMOTAXIS PROTEIN MCPB"/>
    <property type="match status" value="1"/>
</dbReference>
<dbReference type="SUPFAM" id="SSF58104">
    <property type="entry name" value="Methyl-accepting chemotaxis protein (MCP) signaling domain"/>
    <property type="match status" value="1"/>
</dbReference>
<dbReference type="RefSeq" id="WP_119334154.1">
    <property type="nucleotide sequence ID" value="NZ_AP018558.1"/>
</dbReference>
<evidence type="ECO:0000256" key="2">
    <source>
        <dbReference type="PROSITE-ProRule" id="PRU00284"/>
    </source>
</evidence>
<dbReference type="PANTHER" id="PTHR32089:SF41">
    <property type="entry name" value="METHYL-ACCEPTING CHEMOTAXIS PROTEIN"/>
    <property type="match status" value="1"/>
</dbReference>
<dbReference type="Pfam" id="PF13682">
    <property type="entry name" value="CZB"/>
    <property type="match status" value="1"/>
</dbReference>
<feature type="domain" description="Methyl-accepting transducer" evidence="5">
    <location>
        <begin position="213"/>
        <end position="379"/>
    </location>
</feature>
<dbReference type="PROSITE" id="PS50111">
    <property type="entry name" value="CHEMOTAXIS_TRANSDUC_2"/>
    <property type="match status" value="1"/>
</dbReference>
<dbReference type="OrthoDB" id="2489132at2"/>
<evidence type="ECO:0000313" key="7">
    <source>
        <dbReference type="Proteomes" id="UP000262004"/>
    </source>
</evidence>
<keyword evidence="7" id="KW-1185">Reference proteome</keyword>
<accession>A0A2Z6DV39</accession>
<gene>
    <name evidence="6" type="ORF">HPTL_0022</name>
</gene>
<dbReference type="AlphaFoldDB" id="A0A2Z6DV39"/>
<keyword evidence="1 2" id="KW-0807">Transducer</keyword>
<evidence type="ECO:0000256" key="3">
    <source>
        <dbReference type="SAM" id="MobiDB-lite"/>
    </source>
</evidence>
<keyword evidence="4" id="KW-1133">Transmembrane helix</keyword>
<dbReference type="KEGG" id="htl:HPTL_0022"/>
<evidence type="ECO:0000259" key="5">
    <source>
        <dbReference type="PROSITE" id="PS50111"/>
    </source>
</evidence>
<name>A0A2Z6DV39_HYDTE</name>
<evidence type="ECO:0000256" key="1">
    <source>
        <dbReference type="ARBA" id="ARBA00023224"/>
    </source>
</evidence>
<feature type="transmembrane region" description="Helical" evidence="4">
    <location>
        <begin position="51"/>
        <end position="68"/>
    </location>
</feature>
<dbReference type="EMBL" id="AP018558">
    <property type="protein sequence ID" value="BBD76292.1"/>
    <property type="molecule type" value="Genomic_DNA"/>
</dbReference>